<feature type="region of interest" description="Disordered" evidence="1">
    <location>
        <begin position="123"/>
        <end position="152"/>
    </location>
</feature>
<dbReference type="RefSeq" id="WP_118257117.1">
    <property type="nucleotide sequence ID" value="NZ_QRKN01000001.1"/>
</dbReference>
<evidence type="ECO:0000256" key="1">
    <source>
        <dbReference type="SAM" id="MobiDB-lite"/>
    </source>
</evidence>
<feature type="compositionally biased region" description="Basic and acidic residues" evidence="1">
    <location>
        <begin position="140"/>
        <end position="152"/>
    </location>
</feature>
<comment type="caution">
    <text evidence="2">The sequence shown here is derived from an EMBL/GenBank/DDBJ whole genome shotgun (WGS) entry which is preliminary data.</text>
</comment>
<gene>
    <name evidence="2" type="ORF">DW172_02870</name>
</gene>
<reference evidence="2 3" key="1">
    <citation type="submission" date="2018-08" db="EMBL/GenBank/DDBJ databases">
        <title>A genome reference for cultivated species of the human gut microbiota.</title>
        <authorList>
            <person name="Zou Y."/>
            <person name="Xue W."/>
            <person name="Luo G."/>
        </authorList>
    </citation>
    <scope>NUCLEOTIDE SEQUENCE [LARGE SCALE GENOMIC DNA]</scope>
    <source>
        <strain evidence="2 3">AM16-11</strain>
    </source>
</reference>
<proteinExistence type="predicted"/>
<organism evidence="2 3">
    <name type="scientific">Agathobacter rectalis</name>
    <dbReference type="NCBI Taxonomy" id="39491"/>
    <lineage>
        <taxon>Bacteria</taxon>
        <taxon>Bacillati</taxon>
        <taxon>Bacillota</taxon>
        <taxon>Clostridia</taxon>
        <taxon>Lachnospirales</taxon>
        <taxon>Lachnospiraceae</taxon>
        <taxon>Agathobacter</taxon>
    </lineage>
</organism>
<accession>A0A414ZQU7</accession>
<protein>
    <submittedName>
        <fullName evidence="2">Uncharacterized protein</fullName>
    </submittedName>
</protein>
<evidence type="ECO:0000313" key="2">
    <source>
        <dbReference type="EMBL" id="RHI25641.1"/>
    </source>
</evidence>
<dbReference type="EMBL" id="QRKN01000001">
    <property type="protein sequence ID" value="RHI25641.1"/>
    <property type="molecule type" value="Genomic_DNA"/>
</dbReference>
<dbReference type="AlphaFoldDB" id="A0A414ZQU7"/>
<evidence type="ECO:0000313" key="3">
    <source>
        <dbReference type="Proteomes" id="UP000285865"/>
    </source>
</evidence>
<name>A0A414ZQU7_9FIRM</name>
<sequence>MRNIKKKDNEQWIELCEYVKKEILEYDDNMKFPQYLALKLQGIKRGEHIANNNHEAKANYDDYTILCTFKLCKRKIVTYLHENEKKIKDEKHKINLIIKMIEPEINDVYLRLQNVKKTEERVESKDFNNQSNENAGYVKKTKETSDRMKKLF</sequence>
<dbReference type="Proteomes" id="UP000285865">
    <property type="component" value="Unassembled WGS sequence"/>
</dbReference>